<evidence type="ECO:0000313" key="4">
    <source>
        <dbReference type="Proteomes" id="UP001652626"/>
    </source>
</evidence>
<keyword evidence="2" id="KW-0539">Nucleus</keyword>
<protein>
    <submittedName>
        <fullName evidence="5">Uncharacterized protein LOC113395410</fullName>
    </submittedName>
</protein>
<comment type="subcellular location">
    <subcellularLocation>
        <location evidence="1">Nucleus</location>
    </subcellularLocation>
</comment>
<dbReference type="Proteomes" id="UP001652626">
    <property type="component" value="Chromosome 4"/>
</dbReference>
<evidence type="ECO:0000256" key="1">
    <source>
        <dbReference type="ARBA" id="ARBA00004123"/>
    </source>
</evidence>
<dbReference type="PANTHER" id="PTHR23424">
    <property type="entry name" value="SERUM AMYLOID A"/>
    <property type="match status" value="1"/>
</dbReference>
<dbReference type="AlphaFoldDB" id="A0A8B8HVT7"/>
<dbReference type="InterPro" id="IPR052464">
    <property type="entry name" value="Synovial_Prolif_Regulator"/>
</dbReference>
<sequence>MKPDQEVKDEKEDVVTGDVIGDTAYSERFVLKLLLKFANLDTLKDEIQENTFEEDLCTLWDMTAERDVVLFLQKHDVLSLFNFAWPSIIESPRIIEILIGIIGNMCCQKEAAQALLKMDAFLTLLLEYTKSEDSLIIIQLLRLVNSSLFLADDSLIAIWIEIFIKIGYSSALYFILNNSSNKDLIITGLENFNTICSYCNTGQLRTRFFGHFVTSEAIEALATAFTEIAVNQKHSCGRDELERVFIISLQITLNLVGFDKSYEVFKDNKLDALKIISVVFTYYENKFVNQKEIDMDLVDIIDSTITLVKVLETSSICDHEQYFVQSYNMWVTLSSIDKTDSNGGSSFEIDDKEELQEFSKKMKASLSGLIFNYIEKCSNENLLKAIDKIGKNYDDIFSLVEDESLSKAVSDRASNYRTRLKETENC</sequence>
<evidence type="ECO:0000256" key="2">
    <source>
        <dbReference type="ARBA" id="ARBA00023242"/>
    </source>
</evidence>
<dbReference type="GO" id="GO:0005654">
    <property type="term" value="C:nucleoplasm"/>
    <property type="evidence" value="ECO:0007669"/>
    <property type="project" value="TreeGrafter"/>
</dbReference>
<dbReference type="PANTHER" id="PTHR23424:SF23">
    <property type="entry name" value="PROTEIN SAAL1"/>
    <property type="match status" value="1"/>
</dbReference>
<dbReference type="RefSeq" id="XP_026488795.2">
    <property type="nucleotide sequence ID" value="XM_026633010.2"/>
</dbReference>
<dbReference type="OMA" id="NMCCQKE"/>
<evidence type="ECO:0000313" key="5">
    <source>
        <dbReference type="RefSeq" id="XP_026488795.2"/>
    </source>
</evidence>
<keyword evidence="4" id="KW-1185">Reference proteome</keyword>
<accession>A0A8B8HVT7</accession>
<dbReference type="GeneID" id="113395410"/>
<reference evidence="5" key="1">
    <citation type="submission" date="2025-08" db="UniProtKB">
        <authorList>
            <consortium name="RefSeq"/>
        </authorList>
    </citation>
    <scope>IDENTIFICATION</scope>
    <source>
        <tissue evidence="5">Whole body</tissue>
    </source>
</reference>
<name>A0A8B8HVT7_VANTA</name>
<gene>
    <name evidence="5" type="primary">LOC113395410</name>
</gene>
<comment type="similarity">
    <text evidence="3">Belongs to the SAAL1 family.</text>
</comment>
<evidence type="ECO:0000256" key="3">
    <source>
        <dbReference type="ARBA" id="ARBA00038401"/>
    </source>
</evidence>
<organism evidence="4 5">
    <name type="scientific">Vanessa tameamea</name>
    <name type="common">Kamehameha butterfly</name>
    <dbReference type="NCBI Taxonomy" id="334116"/>
    <lineage>
        <taxon>Eukaryota</taxon>
        <taxon>Metazoa</taxon>
        <taxon>Ecdysozoa</taxon>
        <taxon>Arthropoda</taxon>
        <taxon>Hexapoda</taxon>
        <taxon>Insecta</taxon>
        <taxon>Pterygota</taxon>
        <taxon>Neoptera</taxon>
        <taxon>Endopterygota</taxon>
        <taxon>Lepidoptera</taxon>
        <taxon>Glossata</taxon>
        <taxon>Ditrysia</taxon>
        <taxon>Papilionoidea</taxon>
        <taxon>Nymphalidae</taxon>
        <taxon>Nymphalinae</taxon>
        <taxon>Vanessa</taxon>
    </lineage>
</organism>
<dbReference type="OrthoDB" id="2156856at2759"/>
<proteinExistence type="inferred from homology"/>